<evidence type="ECO:0000256" key="2">
    <source>
        <dbReference type="ARBA" id="ARBA00009295"/>
    </source>
</evidence>
<keyword evidence="9" id="KW-0408">Iron</keyword>
<dbReference type="EMBL" id="CAKOFQ010006674">
    <property type="protein sequence ID" value="CAH1957817.1"/>
    <property type="molecule type" value="Genomic_DNA"/>
</dbReference>
<keyword evidence="11 14" id="KW-0472">Membrane</keyword>
<keyword evidence="12 13" id="KW-0275">Fatty acid biosynthesis</keyword>
<feature type="transmembrane region" description="Helical" evidence="14">
    <location>
        <begin position="83"/>
        <end position="103"/>
    </location>
</feature>
<dbReference type="PROSITE" id="PS00476">
    <property type="entry name" value="FATTY_ACID_DESATUR_1"/>
    <property type="match status" value="1"/>
</dbReference>
<evidence type="ECO:0000256" key="4">
    <source>
        <dbReference type="ARBA" id="ARBA00022692"/>
    </source>
</evidence>
<feature type="transmembrane region" description="Helical" evidence="14">
    <location>
        <begin position="52"/>
        <end position="71"/>
    </location>
</feature>
<evidence type="ECO:0000256" key="7">
    <source>
        <dbReference type="ARBA" id="ARBA00022989"/>
    </source>
</evidence>
<evidence type="ECO:0000256" key="9">
    <source>
        <dbReference type="ARBA" id="ARBA00023004"/>
    </source>
</evidence>
<keyword evidence="4 13" id="KW-0812">Transmembrane</keyword>
<comment type="subcellular location">
    <subcellularLocation>
        <location evidence="1">Membrane</location>
        <topology evidence="1">Multi-pass membrane protein</topology>
    </subcellularLocation>
</comment>
<protein>
    <recommendedName>
        <fullName evidence="15">Fatty acid desaturase domain-containing protein</fullName>
    </recommendedName>
</protein>
<proteinExistence type="inferred from homology"/>
<feature type="transmembrane region" description="Helical" evidence="14">
    <location>
        <begin position="202"/>
        <end position="222"/>
    </location>
</feature>
<evidence type="ECO:0000256" key="11">
    <source>
        <dbReference type="ARBA" id="ARBA00023136"/>
    </source>
</evidence>
<evidence type="ECO:0000259" key="15">
    <source>
        <dbReference type="Pfam" id="PF00487"/>
    </source>
</evidence>
<keyword evidence="8 13" id="KW-0560">Oxidoreductase</keyword>
<dbReference type="InterPro" id="IPR015876">
    <property type="entry name" value="Acyl-CoA_DS"/>
</dbReference>
<keyword evidence="10" id="KW-0443">Lipid metabolism</keyword>
<dbReference type="Pfam" id="PF00487">
    <property type="entry name" value="FA_desaturase"/>
    <property type="match status" value="1"/>
</dbReference>
<evidence type="ECO:0000256" key="1">
    <source>
        <dbReference type="ARBA" id="ARBA00004141"/>
    </source>
</evidence>
<evidence type="ECO:0000256" key="3">
    <source>
        <dbReference type="ARBA" id="ARBA00022516"/>
    </source>
</evidence>
<dbReference type="PANTHER" id="PTHR11351">
    <property type="entry name" value="ACYL-COA DESATURASE"/>
    <property type="match status" value="1"/>
</dbReference>
<evidence type="ECO:0000313" key="16">
    <source>
        <dbReference type="EMBL" id="CAH1957817.1"/>
    </source>
</evidence>
<keyword evidence="5" id="KW-0479">Metal-binding</keyword>
<comment type="caution">
    <text evidence="16">The sequence shown here is derived from an EMBL/GenBank/DDBJ whole genome shotgun (WGS) entry which is preliminary data.</text>
</comment>
<dbReference type="GO" id="GO:0004768">
    <property type="term" value="F:stearoyl-CoA 9-desaturase activity"/>
    <property type="evidence" value="ECO:0007669"/>
    <property type="project" value="TreeGrafter"/>
</dbReference>
<accession>A0A9P0JRX2</accession>
<dbReference type="OrthoDB" id="10260134at2759"/>
<keyword evidence="3 13" id="KW-0444">Lipid biosynthesis</keyword>
<evidence type="ECO:0000256" key="14">
    <source>
        <dbReference type="SAM" id="Phobius"/>
    </source>
</evidence>
<sequence length="349" mass="40263">MTVTTTKASENIESYISLISHEPPEDLKVEKKNAQPKDGKYKFLFWEFETPVIWGNVILITIFHIIAVYALFEHFIVIRTPGIILYCLILGGICGFGITAGAHRYWTHRSYKAKLPLRVILLICYSCAGQNSIVQWVRDHRVHHKFSETDADPHNSNRGFFFSHVGWLMTKKHPEVLSKGKTIDCSDLLEDPLVAFHERHFMLFKILCCFIVPTIIPPFLYGETWYTSIMGVCFVRYVVSLNSTWAVNSFAHFYGNKPYDKRIRPVENTGVSLFAMGEGYHNYHHTFPWDYRAAELGMALNITTLWLDFFGKIGWAYDLKVGSDELKESMIMNHGDGTYHKKIEDTKSE</sequence>
<name>A0A9P0JRX2_ACAOB</name>
<organism evidence="16 17">
    <name type="scientific">Acanthoscelides obtectus</name>
    <name type="common">Bean weevil</name>
    <name type="synonym">Bruchus obtectus</name>
    <dbReference type="NCBI Taxonomy" id="200917"/>
    <lineage>
        <taxon>Eukaryota</taxon>
        <taxon>Metazoa</taxon>
        <taxon>Ecdysozoa</taxon>
        <taxon>Arthropoda</taxon>
        <taxon>Hexapoda</taxon>
        <taxon>Insecta</taxon>
        <taxon>Pterygota</taxon>
        <taxon>Neoptera</taxon>
        <taxon>Endopterygota</taxon>
        <taxon>Coleoptera</taxon>
        <taxon>Polyphaga</taxon>
        <taxon>Cucujiformia</taxon>
        <taxon>Chrysomeloidea</taxon>
        <taxon>Chrysomelidae</taxon>
        <taxon>Bruchinae</taxon>
        <taxon>Bruchini</taxon>
        <taxon>Acanthoscelides</taxon>
    </lineage>
</organism>
<gene>
    <name evidence="16" type="ORF">ACAOBT_LOCUS2312</name>
</gene>
<evidence type="ECO:0000256" key="6">
    <source>
        <dbReference type="ARBA" id="ARBA00022832"/>
    </source>
</evidence>
<dbReference type="AlphaFoldDB" id="A0A9P0JRX2"/>
<dbReference type="GO" id="GO:0005506">
    <property type="term" value="F:iron ion binding"/>
    <property type="evidence" value="ECO:0007669"/>
    <property type="project" value="TreeGrafter"/>
</dbReference>
<feature type="transmembrane region" description="Helical" evidence="14">
    <location>
        <begin position="234"/>
        <end position="254"/>
    </location>
</feature>
<dbReference type="PANTHER" id="PTHR11351:SF21">
    <property type="entry name" value="GH07782P"/>
    <property type="match status" value="1"/>
</dbReference>
<evidence type="ECO:0000256" key="10">
    <source>
        <dbReference type="ARBA" id="ARBA00023098"/>
    </source>
</evidence>
<evidence type="ECO:0000256" key="8">
    <source>
        <dbReference type="ARBA" id="ARBA00023002"/>
    </source>
</evidence>
<dbReference type="InterPro" id="IPR001522">
    <property type="entry name" value="FADS-1_CS"/>
</dbReference>
<dbReference type="GO" id="GO:0005789">
    <property type="term" value="C:endoplasmic reticulum membrane"/>
    <property type="evidence" value="ECO:0007669"/>
    <property type="project" value="TreeGrafter"/>
</dbReference>
<dbReference type="InterPro" id="IPR005804">
    <property type="entry name" value="FA_desaturase_dom"/>
</dbReference>
<dbReference type="CDD" id="cd03505">
    <property type="entry name" value="Delta9-FADS-like"/>
    <property type="match status" value="1"/>
</dbReference>
<comment type="domain">
    <text evidence="13">The histidine box domains are involved in binding the catalytic metal ions.</text>
</comment>
<evidence type="ECO:0000256" key="13">
    <source>
        <dbReference type="RuleBase" id="RU000581"/>
    </source>
</evidence>
<feature type="domain" description="Fatty acid desaturase" evidence="15">
    <location>
        <begin position="84"/>
        <end position="288"/>
    </location>
</feature>
<dbReference type="GO" id="GO:0006636">
    <property type="term" value="P:unsaturated fatty acid biosynthetic process"/>
    <property type="evidence" value="ECO:0007669"/>
    <property type="project" value="TreeGrafter"/>
</dbReference>
<dbReference type="PRINTS" id="PR00075">
    <property type="entry name" value="FACDDSATRASE"/>
</dbReference>
<keyword evidence="17" id="KW-1185">Reference proteome</keyword>
<comment type="similarity">
    <text evidence="2 13">Belongs to the fatty acid desaturase type 1 family.</text>
</comment>
<evidence type="ECO:0000256" key="12">
    <source>
        <dbReference type="ARBA" id="ARBA00023160"/>
    </source>
</evidence>
<dbReference type="Proteomes" id="UP001152888">
    <property type="component" value="Unassembled WGS sequence"/>
</dbReference>
<reference evidence="16" key="1">
    <citation type="submission" date="2022-03" db="EMBL/GenBank/DDBJ databases">
        <authorList>
            <person name="Sayadi A."/>
        </authorList>
    </citation>
    <scope>NUCLEOTIDE SEQUENCE</scope>
</reference>
<evidence type="ECO:0000256" key="5">
    <source>
        <dbReference type="ARBA" id="ARBA00022723"/>
    </source>
</evidence>
<comment type="cofactor">
    <cofactor evidence="13">
        <name>Fe(2+)</name>
        <dbReference type="ChEBI" id="CHEBI:29033"/>
    </cofactor>
</comment>
<keyword evidence="7 14" id="KW-1133">Transmembrane helix</keyword>
<evidence type="ECO:0000313" key="17">
    <source>
        <dbReference type="Proteomes" id="UP001152888"/>
    </source>
</evidence>
<keyword evidence="6" id="KW-0276">Fatty acid metabolism</keyword>